<dbReference type="AlphaFoldDB" id="A0A2G2VHN5"/>
<reference evidence="1 2" key="1">
    <citation type="journal article" date="2017" name="Genome Biol.">
        <title>New reference genome sequences of hot pepper reveal the massive evolution of plant disease-resistance genes by retroduplication.</title>
        <authorList>
            <person name="Kim S."/>
            <person name="Park J."/>
            <person name="Yeom S.I."/>
            <person name="Kim Y.M."/>
            <person name="Seo E."/>
            <person name="Kim K.T."/>
            <person name="Kim M.S."/>
            <person name="Lee J.M."/>
            <person name="Cheong K."/>
            <person name="Shin H.S."/>
            <person name="Kim S.B."/>
            <person name="Han K."/>
            <person name="Lee J."/>
            <person name="Park M."/>
            <person name="Lee H.A."/>
            <person name="Lee H.Y."/>
            <person name="Lee Y."/>
            <person name="Oh S."/>
            <person name="Lee J.H."/>
            <person name="Choi E."/>
            <person name="Choi E."/>
            <person name="Lee S.E."/>
            <person name="Jeon J."/>
            <person name="Kim H."/>
            <person name="Choi G."/>
            <person name="Song H."/>
            <person name="Lee J."/>
            <person name="Lee S.C."/>
            <person name="Kwon J.K."/>
            <person name="Lee H.Y."/>
            <person name="Koo N."/>
            <person name="Hong Y."/>
            <person name="Kim R.W."/>
            <person name="Kang W.H."/>
            <person name="Huh J.H."/>
            <person name="Kang B.C."/>
            <person name="Yang T.J."/>
            <person name="Lee Y.H."/>
            <person name="Bennetzen J.L."/>
            <person name="Choi D."/>
        </authorList>
    </citation>
    <scope>NUCLEOTIDE SEQUENCE [LARGE SCALE GENOMIC DNA]</scope>
    <source>
        <strain evidence="2">cv. PBC81</strain>
    </source>
</reference>
<evidence type="ECO:0000313" key="1">
    <source>
        <dbReference type="EMBL" id="PHT32496.1"/>
    </source>
</evidence>
<reference evidence="2" key="2">
    <citation type="journal article" date="2017" name="J. Anim. Genet.">
        <title>Multiple reference genome sequences of hot pepper reveal the massive evolution of plant disease resistance genes by retroduplication.</title>
        <authorList>
            <person name="Kim S."/>
            <person name="Park J."/>
            <person name="Yeom S.-I."/>
            <person name="Kim Y.-M."/>
            <person name="Seo E."/>
            <person name="Kim K.-T."/>
            <person name="Kim M.-S."/>
            <person name="Lee J.M."/>
            <person name="Cheong K."/>
            <person name="Shin H.-S."/>
            <person name="Kim S.-B."/>
            <person name="Han K."/>
            <person name="Lee J."/>
            <person name="Park M."/>
            <person name="Lee H.-A."/>
            <person name="Lee H.-Y."/>
            <person name="Lee Y."/>
            <person name="Oh S."/>
            <person name="Lee J.H."/>
            <person name="Choi E."/>
            <person name="Choi E."/>
            <person name="Lee S.E."/>
            <person name="Jeon J."/>
            <person name="Kim H."/>
            <person name="Choi G."/>
            <person name="Song H."/>
            <person name="Lee J."/>
            <person name="Lee S.-C."/>
            <person name="Kwon J.-K."/>
            <person name="Lee H.-Y."/>
            <person name="Koo N."/>
            <person name="Hong Y."/>
            <person name="Kim R.W."/>
            <person name="Kang W.-H."/>
            <person name="Huh J.H."/>
            <person name="Kang B.-C."/>
            <person name="Yang T.-J."/>
            <person name="Lee Y.-H."/>
            <person name="Bennetzen J.L."/>
            <person name="Choi D."/>
        </authorList>
    </citation>
    <scope>NUCLEOTIDE SEQUENCE [LARGE SCALE GENOMIC DNA]</scope>
    <source>
        <strain evidence="2">cv. PBC81</strain>
    </source>
</reference>
<sequence length="156" mass="18243">MKDENISNWNMDGHIIIPTEFDKISYLIEWKDLFPSWIDEEEEKLVPTCPKLPMPNFSNYSANMDMIVAKLPCNYPKQGSTRDVFRLQVHLVVANLVAKREGNWDGKRKVVFFSKCRPMVELFRCDDLVKHEGDWWYYEVDVAKLAKGLDPCIVKA</sequence>
<organism evidence="1 2">
    <name type="scientific">Capsicum baccatum</name>
    <name type="common">Peruvian pepper</name>
    <dbReference type="NCBI Taxonomy" id="33114"/>
    <lineage>
        <taxon>Eukaryota</taxon>
        <taxon>Viridiplantae</taxon>
        <taxon>Streptophyta</taxon>
        <taxon>Embryophyta</taxon>
        <taxon>Tracheophyta</taxon>
        <taxon>Spermatophyta</taxon>
        <taxon>Magnoliopsida</taxon>
        <taxon>eudicotyledons</taxon>
        <taxon>Gunneridae</taxon>
        <taxon>Pentapetalae</taxon>
        <taxon>asterids</taxon>
        <taxon>lamiids</taxon>
        <taxon>Solanales</taxon>
        <taxon>Solanaceae</taxon>
        <taxon>Solanoideae</taxon>
        <taxon>Capsiceae</taxon>
        <taxon>Capsicum</taxon>
    </lineage>
</organism>
<dbReference type="STRING" id="33114.A0A2G2VHN5"/>
<keyword evidence="2" id="KW-1185">Reference proteome</keyword>
<dbReference type="Proteomes" id="UP000224567">
    <property type="component" value="Unassembled WGS sequence"/>
</dbReference>
<dbReference type="EMBL" id="MLFT02000012">
    <property type="protein sequence ID" value="PHT32496.1"/>
    <property type="molecule type" value="Genomic_DNA"/>
</dbReference>
<protein>
    <submittedName>
        <fullName evidence="1">UDP-glucuronate:xylan alpha-glucuronosyltransferase 2</fullName>
    </submittedName>
</protein>
<gene>
    <name evidence="1" type="ORF">CQW23_28833</name>
</gene>
<evidence type="ECO:0000313" key="2">
    <source>
        <dbReference type="Proteomes" id="UP000224567"/>
    </source>
</evidence>
<name>A0A2G2VHN5_CAPBA</name>
<proteinExistence type="predicted"/>
<comment type="caution">
    <text evidence="1">The sequence shown here is derived from an EMBL/GenBank/DDBJ whole genome shotgun (WGS) entry which is preliminary data.</text>
</comment>
<accession>A0A2G2VHN5</accession>
<dbReference type="GO" id="GO:0016740">
    <property type="term" value="F:transferase activity"/>
    <property type="evidence" value="ECO:0007669"/>
    <property type="project" value="UniProtKB-KW"/>
</dbReference>
<dbReference type="OrthoDB" id="1678731at2759"/>